<evidence type="ECO:0000313" key="1">
    <source>
        <dbReference type="EMBL" id="GFU31754.1"/>
    </source>
</evidence>
<organism evidence="1 2">
    <name type="scientific">Nephila pilipes</name>
    <name type="common">Giant wood spider</name>
    <name type="synonym">Nephila maculata</name>
    <dbReference type="NCBI Taxonomy" id="299642"/>
    <lineage>
        <taxon>Eukaryota</taxon>
        <taxon>Metazoa</taxon>
        <taxon>Ecdysozoa</taxon>
        <taxon>Arthropoda</taxon>
        <taxon>Chelicerata</taxon>
        <taxon>Arachnida</taxon>
        <taxon>Araneae</taxon>
        <taxon>Araneomorphae</taxon>
        <taxon>Entelegynae</taxon>
        <taxon>Araneoidea</taxon>
        <taxon>Nephilidae</taxon>
        <taxon>Nephila</taxon>
    </lineage>
</organism>
<keyword evidence="2" id="KW-1185">Reference proteome</keyword>
<reference evidence="1" key="1">
    <citation type="submission" date="2020-08" db="EMBL/GenBank/DDBJ databases">
        <title>Multicomponent nature underlies the extraordinary mechanical properties of spider dragline silk.</title>
        <authorList>
            <person name="Kono N."/>
            <person name="Nakamura H."/>
            <person name="Mori M."/>
            <person name="Yoshida Y."/>
            <person name="Ohtoshi R."/>
            <person name="Malay A.D."/>
            <person name="Moran D.A.P."/>
            <person name="Tomita M."/>
            <person name="Numata K."/>
            <person name="Arakawa K."/>
        </authorList>
    </citation>
    <scope>NUCLEOTIDE SEQUENCE</scope>
</reference>
<gene>
    <name evidence="1" type="ORF">NPIL_550291</name>
</gene>
<name>A0A8X6QQI3_NEPPI</name>
<proteinExistence type="predicted"/>
<dbReference type="Proteomes" id="UP000887013">
    <property type="component" value="Unassembled WGS sequence"/>
</dbReference>
<protein>
    <submittedName>
        <fullName evidence="1">Uncharacterized protein</fullName>
    </submittedName>
</protein>
<sequence>MRASLGEQPLQSCIETFHFRGKGEGRGSQRIVEGQNEHYRVNSRIRGQSKDNVQRSEKRRRKIEPLFLIWRLKAPKIDKSHACPPPLHCT</sequence>
<comment type="caution">
    <text evidence="1">The sequence shown here is derived from an EMBL/GenBank/DDBJ whole genome shotgun (WGS) entry which is preliminary data.</text>
</comment>
<accession>A0A8X6QQI3</accession>
<evidence type="ECO:0000313" key="2">
    <source>
        <dbReference type="Proteomes" id="UP000887013"/>
    </source>
</evidence>
<dbReference type="EMBL" id="BMAW01129743">
    <property type="protein sequence ID" value="GFU31754.1"/>
    <property type="molecule type" value="Genomic_DNA"/>
</dbReference>
<dbReference type="AlphaFoldDB" id="A0A8X6QQI3"/>